<accession>A0ABS9KG72</accession>
<dbReference type="InterPro" id="IPR001647">
    <property type="entry name" value="HTH_TetR"/>
</dbReference>
<dbReference type="InterPro" id="IPR036271">
    <property type="entry name" value="Tet_transcr_reg_TetR-rel_C_sf"/>
</dbReference>
<keyword evidence="5" id="KW-1185">Reference proteome</keyword>
<sequence length="216" mass="24890">MGKTERKERERKRRKDRILNAAISLIEEKGFEKTTMEEIAERAEFSKGTLYLYYNDKSSLFQAIKKRALKYLHDQFLQILQKDLPGAKLVHEMMITFLDLIHENATFTKAMMLYGKKSEQEVEATDGTIQEDCIQLENELLMLIVRSLQIGVQDGSINTKLDPKLLALQIGFQMNGMIQFCLTGSNKKGLQILDEKNMDLPDLMEQFLQTQFSQAG</sequence>
<evidence type="ECO:0000256" key="1">
    <source>
        <dbReference type="ARBA" id="ARBA00023125"/>
    </source>
</evidence>
<dbReference type="SUPFAM" id="SSF46689">
    <property type="entry name" value="Homeodomain-like"/>
    <property type="match status" value="1"/>
</dbReference>
<dbReference type="PROSITE" id="PS50977">
    <property type="entry name" value="HTH_TETR_2"/>
    <property type="match status" value="1"/>
</dbReference>
<dbReference type="RefSeq" id="WP_237855214.1">
    <property type="nucleotide sequence ID" value="NZ_JAKLWS010000022.1"/>
</dbReference>
<feature type="domain" description="HTH tetR-type" evidence="3">
    <location>
        <begin position="12"/>
        <end position="72"/>
    </location>
</feature>
<reference evidence="4" key="2">
    <citation type="submission" date="2024-05" db="EMBL/GenBank/DDBJ databases">
        <title>Rhodohalobacter halophilus gen. nov., sp. nov., a moderately halophilic member of the family Balneolaceae.</title>
        <authorList>
            <person name="Xia J."/>
        </authorList>
    </citation>
    <scope>NUCLEOTIDE SEQUENCE</scope>
    <source>
        <strain evidence="4">WB101</strain>
    </source>
</reference>
<evidence type="ECO:0000259" key="3">
    <source>
        <dbReference type="PROSITE" id="PS50977"/>
    </source>
</evidence>
<gene>
    <name evidence="4" type="ORF">L6773_14845</name>
</gene>
<keyword evidence="1 2" id="KW-0238">DNA-binding</keyword>
<dbReference type="InterPro" id="IPR009057">
    <property type="entry name" value="Homeodomain-like_sf"/>
</dbReference>
<dbReference type="PRINTS" id="PR00455">
    <property type="entry name" value="HTHTETR"/>
</dbReference>
<dbReference type="PANTHER" id="PTHR43479">
    <property type="entry name" value="ACREF/ENVCD OPERON REPRESSOR-RELATED"/>
    <property type="match status" value="1"/>
</dbReference>
<evidence type="ECO:0000313" key="4">
    <source>
        <dbReference type="EMBL" id="MCG2589856.1"/>
    </source>
</evidence>
<dbReference type="EMBL" id="JAKLWS010000022">
    <property type="protein sequence ID" value="MCG2589856.1"/>
    <property type="molecule type" value="Genomic_DNA"/>
</dbReference>
<evidence type="ECO:0000256" key="2">
    <source>
        <dbReference type="PROSITE-ProRule" id="PRU00335"/>
    </source>
</evidence>
<dbReference type="PANTHER" id="PTHR43479:SF11">
    <property type="entry name" value="ACREF_ENVCD OPERON REPRESSOR-RELATED"/>
    <property type="match status" value="1"/>
</dbReference>
<evidence type="ECO:0000313" key="5">
    <source>
        <dbReference type="Proteomes" id="UP001165366"/>
    </source>
</evidence>
<dbReference type="Proteomes" id="UP001165366">
    <property type="component" value="Unassembled WGS sequence"/>
</dbReference>
<organism evidence="4 5">
    <name type="scientific">Rhodohalobacter sulfatireducens</name>
    <dbReference type="NCBI Taxonomy" id="2911366"/>
    <lineage>
        <taxon>Bacteria</taxon>
        <taxon>Pseudomonadati</taxon>
        <taxon>Balneolota</taxon>
        <taxon>Balneolia</taxon>
        <taxon>Balneolales</taxon>
        <taxon>Balneolaceae</taxon>
        <taxon>Rhodohalobacter</taxon>
    </lineage>
</organism>
<feature type="DNA-binding region" description="H-T-H motif" evidence="2">
    <location>
        <begin position="35"/>
        <end position="54"/>
    </location>
</feature>
<name>A0ABS9KG72_9BACT</name>
<dbReference type="SUPFAM" id="SSF48498">
    <property type="entry name" value="Tetracyclin repressor-like, C-terminal domain"/>
    <property type="match status" value="1"/>
</dbReference>
<dbReference type="InterPro" id="IPR050624">
    <property type="entry name" value="HTH-type_Tx_Regulator"/>
</dbReference>
<reference evidence="4" key="1">
    <citation type="submission" date="2022-01" db="EMBL/GenBank/DDBJ databases">
        <authorList>
            <person name="Wang Y."/>
        </authorList>
    </citation>
    <scope>NUCLEOTIDE SEQUENCE</scope>
    <source>
        <strain evidence="4">WB101</strain>
    </source>
</reference>
<protein>
    <submittedName>
        <fullName evidence="4">TetR/AcrR family transcriptional regulator</fullName>
    </submittedName>
</protein>
<proteinExistence type="predicted"/>
<dbReference type="Gene3D" id="1.10.357.10">
    <property type="entry name" value="Tetracycline Repressor, domain 2"/>
    <property type="match status" value="1"/>
</dbReference>
<dbReference type="Pfam" id="PF00440">
    <property type="entry name" value="TetR_N"/>
    <property type="match status" value="1"/>
</dbReference>
<comment type="caution">
    <text evidence="4">The sequence shown here is derived from an EMBL/GenBank/DDBJ whole genome shotgun (WGS) entry which is preliminary data.</text>
</comment>